<reference evidence="8 9" key="1">
    <citation type="submission" date="2018-05" db="EMBL/GenBank/DDBJ databases">
        <title>Micromonospora from Atacama Desert.</title>
        <authorList>
            <person name="Carro L."/>
            <person name="Goodfellow M."/>
            <person name="Klenk H.-P."/>
        </authorList>
    </citation>
    <scope>NUCLEOTIDE SEQUENCE [LARGE SCALE GENOMIC DNA]</scope>
    <source>
        <strain evidence="8 9">LB41</strain>
    </source>
</reference>
<accession>A0ABX9YA73</accession>
<sequence length="151" mass="16380">MCPVINNPTDASRRRRRAAIPITVGVALCLVGLGVWLTFAVRGEDGRGEDAREIELEVTSGAGQVKGIVWRYPDDGNKIHDVSDSSGMIKTPWSRRIDVKSLKGPIILNVIHDPDSTGATCRILVNGKVTEEQSGVFPHCMTTVQRAFPAS</sequence>
<proteinExistence type="inferred from homology"/>
<comment type="subcellular location">
    <subcellularLocation>
        <location evidence="1">Cell membrane</location>
    </subcellularLocation>
</comment>
<protein>
    <recommendedName>
        <fullName evidence="10">MmpS family membrane protein</fullName>
    </recommendedName>
</protein>
<evidence type="ECO:0000256" key="5">
    <source>
        <dbReference type="ARBA" id="ARBA00022989"/>
    </source>
</evidence>
<keyword evidence="9" id="KW-1185">Reference proteome</keyword>
<dbReference type="Gene3D" id="2.60.40.2880">
    <property type="entry name" value="MmpS1-5, C-terminal soluble domain"/>
    <property type="match status" value="1"/>
</dbReference>
<evidence type="ECO:0000313" key="9">
    <source>
        <dbReference type="Proteomes" id="UP000274694"/>
    </source>
</evidence>
<dbReference type="EMBL" id="QGTA01000080">
    <property type="protein sequence ID" value="RQW98062.1"/>
    <property type="molecule type" value="Genomic_DNA"/>
</dbReference>
<comment type="similarity">
    <text evidence="2">Belongs to the MmpS family.</text>
</comment>
<feature type="transmembrane region" description="Helical" evidence="7">
    <location>
        <begin position="18"/>
        <end position="39"/>
    </location>
</feature>
<evidence type="ECO:0000256" key="3">
    <source>
        <dbReference type="ARBA" id="ARBA00022475"/>
    </source>
</evidence>
<evidence type="ECO:0000256" key="6">
    <source>
        <dbReference type="ARBA" id="ARBA00023136"/>
    </source>
</evidence>
<keyword evidence="3" id="KW-1003">Cell membrane</keyword>
<comment type="caution">
    <text evidence="8">The sequence shown here is derived from an EMBL/GenBank/DDBJ whole genome shotgun (WGS) entry which is preliminary data.</text>
</comment>
<dbReference type="InterPro" id="IPR008693">
    <property type="entry name" value="MmpS"/>
</dbReference>
<dbReference type="InterPro" id="IPR038468">
    <property type="entry name" value="MmpS_C"/>
</dbReference>
<dbReference type="Proteomes" id="UP000274694">
    <property type="component" value="Unassembled WGS sequence"/>
</dbReference>
<keyword evidence="4 7" id="KW-0812">Transmembrane</keyword>
<evidence type="ECO:0000256" key="7">
    <source>
        <dbReference type="SAM" id="Phobius"/>
    </source>
</evidence>
<gene>
    <name evidence="8" type="ORF">DLJ60_01840</name>
</gene>
<keyword evidence="6 7" id="KW-0472">Membrane</keyword>
<evidence type="ECO:0000313" key="8">
    <source>
        <dbReference type="EMBL" id="RQW98062.1"/>
    </source>
</evidence>
<organism evidence="8 9">
    <name type="scientific">Micromonospora chalcea</name>
    <dbReference type="NCBI Taxonomy" id="1874"/>
    <lineage>
        <taxon>Bacteria</taxon>
        <taxon>Bacillati</taxon>
        <taxon>Actinomycetota</taxon>
        <taxon>Actinomycetes</taxon>
        <taxon>Micromonosporales</taxon>
        <taxon>Micromonosporaceae</taxon>
        <taxon>Micromonospora</taxon>
    </lineage>
</organism>
<dbReference type="Pfam" id="PF05423">
    <property type="entry name" value="Mycobact_memb"/>
    <property type="match status" value="1"/>
</dbReference>
<name>A0ABX9YA73_MICCH</name>
<keyword evidence="5 7" id="KW-1133">Transmembrane helix</keyword>
<evidence type="ECO:0008006" key="10">
    <source>
        <dbReference type="Google" id="ProtNLM"/>
    </source>
</evidence>
<evidence type="ECO:0000256" key="1">
    <source>
        <dbReference type="ARBA" id="ARBA00004236"/>
    </source>
</evidence>
<evidence type="ECO:0000256" key="4">
    <source>
        <dbReference type="ARBA" id="ARBA00022692"/>
    </source>
</evidence>
<evidence type="ECO:0000256" key="2">
    <source>
        <dbReference type="ARBA" id="ARBA00007531"/>
    </source>
</evidence>